<dbReference type="Proteomes" id="UP000234341">
    <property type="component" value="Unassembled WGS sequence"/>
</dbReference>
<sequence>MPSKTTSKSQSDEWFAELQAKLLPEIECPGSWQLFSKRLPPHPDTLKFAINMSTGTCDALELTEGLAKNSDVGDFLNRCFCDVKPERLYFDGDKSVHMGALVIWAASNGVSIIAHPLCTDCGKIRGLIASLTEALNIDFGAPFETLQTTLASWRESYNAGVSGESKTP</sequence>
<dbReference type="RefSeq" id="WP_101685088.1">
    <property type="nucleotide sequence ID" value="NZ_PJRP01000022.1"/>
</dbReference>
<comment type="caution">
    <text evidence="1">The sequence shown here is derived from an EMBL/GenBank/DDBJ whole genome shotgun (WGS) entry which is preliminary data.</text>
</comment>
<name>A0A2N5C3M7_9BURK</name>
<reference evidence="1 2" key="1">
    <citation type="submission" date="2017-12" db="EMBL/GenBank/DDBJ databases">
        <title>Genome sequence of the active heterotrophic nitrifier-denitrifier, Cupriavidus pauculus UM1.</title>
        <authorList>
            <person name="Putonti C."/>
            <person name="Castignetti D."/>
        </authorList>
    </citation>
    <scope>NUCLEOTIDE SEQUENCE [LARGE SCALE GENOMIC DNA]</scope>
    <source>
        <strain evidence="1 2">UM1</strain>
    </source>
</reference>
<protein>
    <submittedName>
        <fullName evidence="1">Uncharacterized protein</fullName>
    </submittedName>
</protein>
<proteinExistence type="predicted"/>
<dbReference type="EMBL" id="PJRP01000022">
    <property type="protein sequence ID" value="PLP96833.1"/>
    <property type="molecule type" value="Genomic_DNA"/>
</dbReference>
<evidence type="ECO:0000313" key="1">
    <source>
        <dbReference type="EMBL" id="PLP96833.1"/>
    </source>
</evidence>
<dbReference type="OrthoDB" id="9959345at2"/>
<organism evidence="1 2">
    <name type="scientific">Cupriavidus pauculus</name>
    <dbReference type="NCBI Taxonomy" id="82633"/>
    <lineage>
        <taxon>Bacteria</taxon>
        <taxon>Pseudomonadati</taxon>
        <taxon>Pseudomonadota</taxon>
        <taxon>Betaproteobacteria</taxon>
        <taxon>Burkholderiales</taxon>
        <taxon>Burkholderiaceae</taxon>
        <taxon>Cupriavidus</taxon>
    </lineage>
</organism>
<evidence type="ECO:0000313" key="2">
    <source>
        <dbReference type="Proteomes" id="UP000234341"/>
    </source>
</evidence>
<accession>A0A2N5C3M7</accession>
<dbReference type="AlphaFoldDB" id="A0A2N5C3M7"/>
<gene>
    <name evidence="1" type="ORF">CYJ10_30030</name>
</gene>